<evidence type="ECO:0000256" key="1">
    <source>
        <dbReference type="ARBA" id="ARBA00022795"/>
    </source>
</evidence>
<evidence type="ECO:0000259" key="3">
    <source>
        <dbReference type="Pfam" id="PF10135"/>
    </source>
</evidence>
<dbReference type="Proteomes" id="UP000293380">
    <property type="component" value="Unassembled WGS sequence"/>
</dbReference>
<name>A0A4Q9EL64_9GAMM</name>
<evidence type="ECO:0000313" key="5">
    <source>
        <dbReference type="Proteomes" id="UP000293380"/>
    </source>
</evidence>
<dbReference type="NCBIfam" id="NF009349">
    <property type="entry name" value="PRK12708.1-1"/>
    <property type="match status" value="1"/>
</dbReference>
<reference evidence="4 5" key="1">
    <citation type="submission" date="2019-02" db="EMBL/GenBank/DDBJ databases">
        <title>Comparative genomic analysis of the Hafnia genus genomes.</title>
        <authorList>
            <person name="Zhiqiu Y."/>
            <person name="Chao Y."/>
            <person name="Yuhui D."/>
            <person name="Di H."/>
            <person name="Bin L."/>
        </authorList>
    </citation>
    <scope>NUCLEOTIDE SEQUENCE [LARGE SCALE GENOMIC DNA]</scope>
    <source>
        <strain evidence="4 5">PCM_1194</strain>
    </source>
</reference>
<feature type="domain" description="Flagellar protein FlgJ N-terminal" evidence="3">
    <location>
        <begin position="42"/>
        <end position="93"/>
    </location>
</feature>
<protein>
    <submittedName>
        <fullName evidence="4">Peptidoglycan hydrolase</fullName>
    </submittedName>
</protein>
<dbReference type="InterPro" id="IPR019301">
    <property type="entry name" value="Flagellar_prot_FlgJ_N"/>
</dbReference>
<organism evidence="4 5">
    <name type="scientific">Hafnia paralvei</name>
    <dbReference type="NCBI Taxonomy" id="546367"/>
    <lineage>
        <taxon>Bacteria</taxon>
        <taxon>Pseudomonadati</taxon>
        <taxon>Pseudomonadota</taxon>
        <taxon>Gammaproteobacteria</taxon>
        <taxon>Enterobacterales</taxon>
        <taxon>Hafniaceae</taxon>
        <taxon>Hafnia</taxon>
    </lineage>
</organism>
<dbReference type="GO" id="GO:0044781">
    <property type="term" value="P:bacterial-type flagellum organization"/>
    <property type="evidence" value="ECO:0007669"/>
    <property type="project" value="UniProtKB-KW"/>
</dbReference>
<gene>
    <name evidence="4" type="ORF">EYY89_10555</name>
</gene>
<keyword evidence="1" id="KW-1005">Bacterial flagellum biogenesis</keyword>
<dbReference type="EMBL" id="SITD01000050">
    <property type="protein sequence ID" value="TBM27006.1"/>
    <property type="molecule type" value="Genomic_DNA"/>
</dbReference>
<sequence length="140" mass="15619">MIDAVNRQSTVLPGDFTGTLKAQNLEQAAEQFEAMFLRSMMQQMRKASDALAADNDPFNSKQQRMMRDFYDDKLASQLASQRSSGIANMLISQLDPQVQGMERSLKFQKGDVAFDNQETQPPVELSTPVIPVISRGQESS</sequence>
<evidence type="ECO:0000313" key="4">
    <source>
        <dbReference type="EMBL" id="TBM27006.1"/>
    </source>
</evidence>
<accession>A0A4Q9EL64</accession>
<dbReference type="Pfam" id="PF10135">
    <property type="entry name" value="Rod-binding"/>
    <property type="match status" value="1"/>
</dbReference>
<dbReference type="GO" id="GO:0016787">
    <property type="term" value="F:hydrolase activity"/>
    <property type="evidence" value="ECO:0007669"/>
    <property type="project" value="UniProtKB-KW"/>
</dbReference>
<feature type="region of interest" description="Disordered" evidence="2">
    <location>
        <begin position="116"/>
        <end position="140"/>
    </location>
</feature>
<keyword evidence="4" id="KW-0378">Hydrolase</keyword>
<comment type="caution">
    <text evidence="4">The sequence shown here is derived from an EMBL/GenBank/DDBJ whole genome shotgun (WGS) entry which is preliminary data.</text>
</comment>
<proteinExistence type="predicted"/>
<evidence type="ECO:0000256" key="2">
    <source>
        <dbReference type="SAM" id="MobiDB-lite"/>
    </source>
</evidence>
<dbReference type="AlphaFoldDB" id="A0A4Q9EL64"/>